<dbReference type="EMBL" id="ML977020">
    <property type="protein sequence ID" value="KAF1951055.1"/>
    <property type="molecule type" value="Genomic_DNA"/>
</dbReference>
<evidence type="ECO:0000313" key="2">
    <source>
        <dbReference type="Proteomes" id="UP000800035"/>
    </source>
</evidence>
<dbReference type="Proteomes" id="UP000800035">
    <property type="component" value="Unassembled WGS sequence"/>
</dbReference>
<gene>
    <name evidence="1" type="ORF">CC80DRAFT_425436</name>
</gene>
<reference evidence="1" key="1">
    <citation type="journal article" date="2020" name="Stud. Mycol.">
        <title>101 Dothideomycetes genomes: a test case for predicting lifestyles and emergence of pathogens.</title>
        <authorList>
            <person name="Haridas S."/>
            <person name="Albert R."/>
            <person name="Binder M."/>
            <person name="Bloem J."/>
            <person name="Labutti K."/>
            <person name="Salamov A."/>
            <person name="Andreopoulos B."/>
            <person name="Baker S."/>
            <person name="Barry K."/>
            <person name="Bills G."/>
            <person name="Bluhm B."/>
            <person name="Cannon C."/>
            <person name="Castanera R."/>
            <person name="Culley D."/>
            <person name="Daum C."/>
            <person name="Ezra D."/>
            <person name="Gonzalez J."/>
            <person name="Henrissat B."/>
            <person name="Kuo A."/>
            <person name="Liang C."/>
            <person name="Lipzen A."/>
            <person name="Lutzoni F."/>
            <person name="Magnuson J."/>
            <person name="Mondo S."/>
            <person name="Nolan M."/>
            <person name="Ohm R."/>
            <person name="Pangilinan J."/>
            <person name="Park H.-J."/>
            <person name="Ramirez L."/>
            <person name="Alfaro M."/>
            <person name="Sun H."/>
            <person name="Tritt A."/>
            <person name="Yoshinaga Y."/>
            <person name="Zwiers L.-H."/>
            <person name="Turgeon B."/>
            <person name="Goodwin S."/>
            <person name="Spatafora J."/>
            <person name="Crous P."/>
            <person name="Grigoriev I."/>
        </authorList>
    </citation>
    <scope>NUCLEOTIDE SEQUENCE</scope>
    <source>
        <strain evidence="1">CBS 675.92</strain>
    </source>
</reference>
<dbReference type="OrthoDB" id="3350591at2759"/>
<name>A0A6A5TE36_9PLEO</name>
<dbReference type="AlphaFoldDB" id="A0A6A5TE36"/>
<protein>
    <submittedName>
        <fullName evidence="1">Uncharacterized protein</fullName>
    </submittedName>
</protein>
<organism evidence="1 2">
    <name type="scientific">Byssothecium circinans</name>
    <dbReference type="NCBI Taxonomy" id="147558"/>
    <lineage>
        <taxon>Eukaryota</taxon>
        <taxon>Fungi</taxon>
        <taxon>Dikarya</taxon>
        <taxon>Ascomycota</taxon>
        <taxon>Pezizomycotina</taxon>
        <taxon>Dothideomycetes</taxon>
        <taxon>Pleosporomycetidae</taxon>
        <taxon>Pleosporales</taxon>
        <taxon>Massarineae</taxon>
        <taxon>Massarinaceae</taxon>
        <taxon>Byssothecium</taxon>
    </lineage>
</organism>
<proteinExistence type="predicted"/>
<evidence type="ECO:0000313" key="1">
    <source>
        <dbReference type="EMBL" id="KAF1951055.1"/>
    </source>
</evidence>
<accession>A0A6A5TE36</accession>
<keyword evidence="2" id="KW-1185">Reference proteome</keyword>
<sequence>MASENPPSPTIDPELYEHWDDEDDLRWKAPLEALMKGTQTPVRAAQIVDNIIRAETSKRLQKLIDYANSHNLTAEQRESGDWGGLPPPNAGPCAEQFFRPYCRMCAAFSPYSEVQNRLIEFLEELGNLPRWMAPESRPDENGNVHHSEFWAFGYNWIGLEDEFRRHHASKSFSLLHHLMNPLFYYRDTATYNRWRNYQHAMARITAGKFVYCAPWSALQDILPPRKPTKKRTHAYDLFGAAQWVTWPNECRYVYHECMKQETTDHYWRPWSKERWSH</sequence>